<evidence type="ECO:0000313" key="2">
    <source>
        <dbReference type="Proteomes" id="UP001203297"/>
    </source>
</evidence>
<protein>
    <submittedName>
        <fullName evidence="1">Uncharacterized protein</fullName>
    </submittedName>
</protein>
<gene>
    <name evidence="1" type="ORF">B0F90DRAFT_1919638</name>
</gene>
<name>A0AAD4QKL3_9AGAM</name>
<accession>A0AAD4QKL3</accession>
<reference evidence="1" key="1">
    <citation type="journal article" date="2022" name="New Phytol.">
        <title>Evolutionary transition to the ectomycorrhizal habit in the genomes of a hyperdiverse lineage of mushroom-forming fungi.</title>
        <authorList>
            <person name="Looney B."/>
            <person name="Miyauchi S."/>
            <person name="Morin E."/>
            <person name="Drula E."/>
            <person name="Courty P.E."/>
            <person name="Kohler A."/>
            <person name="Kuo A."/>
            <person name="LaButti K."/>
            <person name="Pangilinan J."/>
            <person name="Lipzen A."/>
            <person name="Riley R."/>
            <person name="Andreopoulos W."/>
            <person name="He G."/>
            <person name="Johnson J."/>
            <person name="Nolan M."/>
            <person name="Tritt A."/>
            <person name="Barry K.W."/>
            <person name="Grigoriev I.V."/>
            <person name="Nagy L.G."/>
            <person name="Hibbett D."/>
            <person name="Henrissat B."/>
            <person name="Matheny P.B."/>
            <person name="Labbe J."/>
            <person name="Martin F.M."/>
        </authorList>
    </citation>
    <scope>NUCLEOTIDE SEQUENCE</scope>
    <source>
        <strain evidence="1">BPL690</strain>
    </source>
</reference>
<sequence>MTTLPGQGVVRGPRGVWERKRASALDVGFLASCFPATHGSPKYTPTVLKGPHIPGHSSPIQEGGADARVRIYREVGGCQCPDVKRGVQGPSATEKGCSFTRSTYRTSAVLKLVWRLSFVFCWEKGVFFSGVAHAQESYSALTYFVKTKKRLGDIDKQNRNNLLPSLLNQLPNQSDHRFNILSFFTWPTPVALGNLLWVLPALDPSRPGIGIKNVLESLMSFPLSLQDESGQKKVNMRRWREKDRRAVIKKLVPTSRFKKQITSVGFG</sequence>
<keyword evidence="2" id="KW-1185">Reference proteome</keyword>
<organism evidence="1 2">
    <name type="scientific">Multifurca ochricompacta</name>
    <dbReference type="NCBI Taxonomy" id="376703"/>
    <lineage>
        <taxon>Eukaryota</taxon>
        <taxon>Fungi</taxon>
        <taxon>Dikarya</taxon>
        <taxon>Basidiomycota</taxon>
        <taxon>Agaricomycotina</taxon>
        <taxon>Agaricomycetes</taxon>
        <taxon>Russulales</taxon>
        <taxon>Russulaceae</taxon>
        <taxon>Multifurca</taxon>
    </lineage>
</organism>
<comment type="caution">
    <text evidence="1">The sequence shown here is derived from an EMBL/GenBank/DDBJ whole genome shotgun (WGS) entry which is preliminary data.</text>
</comment>
<proteinExistence type="predicted"/>
<dbReference type="EMBL" id="WTXG01000071">
    <property type="protein sequence ID" value="KAI0294633.1"/>
    <property type="molecule type" value="Genomic_DNA"/>
</dbReference>
<dbReference type="AlphaFoldDB" id="A0AAD4QKL3"/>
<evidence type="ECO:0000313" key="1">
    <source>
        <dbReference type="EMBL" id="KAI0294633.1"/>
    </source>
</evidence>
<dbReference type="Proteomes" id="UP001203297">
    <property type="component" value="Unassembled WGS sequence"/>
</dbReference>